<evidence type="ECO:0000313" key="2">
    <source>
        <dbReference type="Proteomes" id="UP000290378"/>
    </source>
</evidence>
<organism evidence="1 2">
    <name type="scientific">Arcobacter cloacae</name>
    <dbReference type="NCBI Taxonomy" id="1054034"/>
    <lineage>
        <taxon>Bacteria</taxon>
        <taxon>Pseudomonadati</taxon>
        <taxon>Campylobacterota</taxon>
        <taxon>Epsilonproteobacteria</taxon>
        <taxon>Campylobacterales</taxon>
        <taxon>Arcobacteraceae</taxon>
        <taxon>Arcobacter</taxon>
    </lineage>
</organism>
<dbReference type="EMBL" id="NXII01000029">
    <property type="protein sequence ID" value="RXI37348.1"/>
    <property type="molecule type" value="Genomic_DNA"/>
</dbReference>
<reference evidence="1 2" key="1">
    <citation type="submission" date="2017-09" db="EMBL/GenBank/DDBJ databases">
        <title>Genomics of the genus Arcobacter.</title>
        <authorList>
            <person name="Perez-Cataluna A."/>
            <person name="Figueras M.J."/>
            <person name="Salas-Masso N."/>
        </authorList>
    </citation>
    <scope>NUCLEOTIDE SEQUENCE [LARGE SCALE GENOMIC DNA]</scope>
    <source>
        <strain evidence="1 2">CECT 7834</strain>
    </source>
</reference>
<keyword evidence="2" id="KW-1185">Reference proteome</keyword>
<protein>
    <submittedName>
        <fullName evidence="1">Uncharacterized protein</fullName>
    </submittedName>
</protein>
<name>A0A6M8N8N7_9BACT</name>
<accession>A0A6M8N8N7</accession>
<dbReference type="Proteomes" id="UP000290378">
    <property type="component" value="Unassembled WGS sequence"/>
</dbReference>
<dbReference type="AlphaFoldDB" id="A0A6M8N8N7"/>
<proteinExistence type="predicted"/>
<comment type="caution">
    <text evidence="1">The sequence shown here is derived from an EMBL/GenBank/DDBJ whole genome shotgun (WGS) entry which is preliminary data.</text>
</comment>
<evidence type="ECO:0000313" key="1">
    <source>
        <dbReference type="EMBL" id="RXI37348.1"/>
    </source>
</evidence>
<sequence length="253" mass="30030">MDIYDKSLHDLCTNLQITKSDKEYYKFEKLVTVVNQAYLKIALKEFNYIKTKNPEKEIISNFNFLMSLYNKHLREHQVMFLLFNIFETAIRSKAVIELSLKYSSAGNDDWLYNSSLTPNKMIRPLQEAKNKIKQDGEDINNLDSFEIFDYIMLGQLQSIYKDFWNDLSCLFVAKTINGINFPQIGKRAFERIFEEIRKARNDNAHHKPFHKTRKRRHQIIEDIELILIHIGFNLSDAINNIDSQHKIIKLKYK</sequence>
<gene>
    <name evidence="1" type="ORF">CP963_12985</name>
</gene>
<dbReference type="RefSeq" id="WP_129014574.1">
    <property type="nucleotide sequence ID" value="NZ_CBCSEI010000016.1"/>
</dbReference>